<dbReference type="EMBL" id="UGNP01000001">
    <property type="protein sequence ID" value="STX08875.1"/>
    <property type="molecule type" value="Genomic_DNA"/>
</dbReference>
<comment type="caution">
    <text evidence="2">The sequence shown here is derived from an EMBL/GenBank/DDBJ whole genome shotgun (WGS) entry which is preliminary data.</text>
</comment>
<evidence type="ECO:0000313" key="3">
    <source>
        <dbReference type="EMBL" id="TDR33815.1"/>
    </source>
</evidence>
<gene>
    <name evidence="3" type="ORF">DFR61_14819</name>
    <name evidence="2" type="ORF">NCTC10597_00543</name>
</gene>
<protein>
    <submittedName>
        <fullName evidence="2">Uncharacterized protein</fullName>
    </submittedName>
</protein>
<keyword evidence="5" id="KW-1185">Reference proteome</keyword>
<accession>A0A8B4Q8I9</accession>
<feature type="transmembrane region" description="Helical" evidence="1">
    <location>
        <begin position="6"/>
        <end position="27"/>
    </location>
</feature>
<reference evidence="2 4" key="1">
    <citation type="submission" date="2018-06" db="EMBL/GenBank/DDBJ databases">
        <authorList>
            <consortium name="Pathogen Informatics"/>
            <person name="Doyle S."/>
        </authorList>
    </citation>
    <scope>NUCLEOTIDE SEQUENCE [LARGE SCALE GENOMIC DNA]</scope>
    <source>
        <strain evidence="2 4">NCTC10597</strain>
    </source>
</reference>
<keyword evidence="1" id="KW-1133">Transmembrane helix</keyword>
<evidence type="ECO:0000313" key="4">
    <source>
        <dbReference type="Proteomes" id="UP000254330"/>
    </source>
</evidence>
<dbReference type="RefSeq" id="WP_166636147.1">
    <property type="nucleotide sequence ID" value="NZ_BJUE01000056.1"/>
</dbReference>
<evidence type="ECO:0000256" key="1">
    <source>
        <dbReference type="SAM" id="Phobius"/>
    </source>
</evidence>
<evidence type="ECO:0000313" key="2">
    <source>
        <dbReference type="EMBL" id="STX08875.1"/>
    </source>
</evidence>
<proteinExistence type="predicted"/>
<name>A0A8B4Q8I9_9BACL</name>
<dbReference type="AlphaFoldDB" id="A0A8B4Q8I9"/>
<dbReference type="Proteomes" id="UP000254330">
    <property type="component" value="Unassembled WGS sequence"/>
</dbReference>
<keyword evidence="1" id="KW-0812">Transmembrane</keyword>
<evidence type="ECO:0000313" key="5">
    <source>
        <dbReference type="Proteomes" id="UP000294641"/>
    </source>
</evidence>
<sequence>MNLKGVLFIALIVICFILMVIFMWNIFSGNSMDLFEPKAESDFISTIIK</sequence>
<dbReference type="Proteomes" id="UP000294641">
    <property type="component" value="Unassembled WGS sequence"/>
</dbReference>
<organism evidence="2 4">
    <name type="scientific">Kurthia zopfii</name>
    <dbReference type="NCBI Taxonomy" id="1650"/>
    <lineage>
        <taxon>Bacteria</taxon>
        <taxon>Bacillati</taxon>
        <taxon>Bacillota</taxon>
        <taxon>Bacilli</taxon>
        <taxon>Bacillales</taxon>
        <taxon>Caryophanaceae</taxon>
        <taxon>Kurthia</taxon>
    </lineage>
</organism>
<keyword evidence="1" id="KW-0472">Membrane</keyword>
<dbReference type="EMBL" id="SNZG01000048">
    <property type="protein sequence ID" value="TDR33815.1"/>
    <property type="molecule type" value="Genomic_DNA"/>
</dbReference>
<reference evidence="3 5" key="2">
    <citation type="submission" date="2019-03" db="EMBL/GenBank/DDBJ databases">
        <title>Genomic Encyclopedia of Type Strains, Phase IV (KMG-IV): sequencing the most valuable type-strain genomes for metagenomic binning, comparative biology and taxonomic classification.</title>
        <authorList>
            <person name="Goeker M."/>
        </authorList>
    </citation>
    <scope>NUCLEOTIDE SEQUENCE [LARGE SCALE GENOMIC DNA]</scope>
    <source>
        <strain evidence="3 5">DSM 20580</strain>
    </source>
</reference>